<accession>A0A418PW68</accession>
<dbReference type="Pfam" id="PF14321">
    <property type="entry name" value="DUF4382"/>
    <property type="match status" value="1"/>
</dbReference>
<dbReference type="Gene3D" id="2.60.40.1120">
    <property type="entry name" value="Carboxypeptidase-like, regulatory domain"/>
    <property type="match status" value="1"/>
</dbReference>
<evidence type="ECO:0000313" key="3">
    <source>
        <dbReference type="Proteomes" id="UP000283522"/>
    </source>
</evidence>
<gene>
    <name evidence="2" type="ORF">D0X99_01600</name>
</gene>
<comment type="caution">
    <text evidence="2">The sequence shown here is derived from an EMBL/GenBank/DDBJ whole genome shotgun (WGS) entry which is preliminary data.</text>
</comment>
<sequence>MDSGPKALVNILLIDAPAQWDSVIVEIQGVELEFVPNGREGEIQKIFLPYEPGDKQVDISQLVGGTALPVARNEMELGVVTGITLKLGQGNFLFLNENRYPLELPEAKTDYYQPLEIDLESGFSYDLILDFDLEKSIKVTDSDPLTFDFNPTILAYSGIGKGDLTGTTSPTDLRPVIYAIAESDSISTHTNSSGTFLFRIEPGKYTVFIDPKDSRYRTDTIFNVEVKAGESTSLDRITLNRK</sequence>
<dbReference type="GO" id="GO:0030246">
    <property type="term" value="F:carbohydrate binding"/>
    <property type="evidence" value="ECO:0007669"/>
    <property type="project" value="InterPro"/>
</dbReference>
<dbReference type="EMBL" id="QXML01000001">
    <property type="protein sequence ID" value="RIW18408.1"/>
    <property type="molecule type" value="Genomic_DNA"/>
</dbReference>
<dbReference type="InterPro" id="IPR025491">
    <property type="entry name" value="DUF4382"/>
</dbReference>
<keyword evidence="3" id="KW-1185">Reference proteome</keyword>
<reference evidence="2 3" key="1">
    <citation type="submission" date="2018-09" db="EMBL/GenBank/DDBJ databases">
        <authorList>
            <person name="Wang X."/>
            <person name="Du Z."/>
        </authorList>
    </citation>
    <scope>NUCLEOTIDE SEQUENCE [LARGE SCALE GENOMIC DNA]</scope>
    <source>
        <strain evidence="2 3">N3</strain>
    </source>
</reference>
<name>A0A418PW68_9BACT</name>
<feature type="domain" description="DUF4382" evidence="1">
    <location>
        <begin position="7"/>
        <end position="142"/>
    </location>
</feature>
<dbReference type="Proteomes" id="UP000283522">
    <property type="component" value="Unassembled WGS sequence"/>
</dbReference>
<evidence type="ECO:0000259" key="1">
    <source>
        <dbReference type="Pfam" id="PF14321"/>
    </source>
</evidence>
<dbReference type="InterPro" id="IPR013784">
    <property type="entry name" value="Carb-bd-like_fold"/>
</dbReference>
<proteinExistence type="predicted"/>
<evidence type="ECO:0000313" key="2">
    <source>
        <dbReference type="EMBL" id="RIW18408.1"/>
    </source>
</evidence>
<organism evidence="2 3">
    <name type="scientific">Algoriphagus lacus</name>
    <dbReference type="NCBI Taxonomy" id="2056311"/>
    <lineage>
        <taxon>Bacteria</taxon>
        <taxon>Pseudomonadati</taxon>
        <taxon>Bacteroidota</taxon>
        <taxon>Cytophagia</taxon>
        <taxon>Cytophagales</taxon>
        <taxon>Cyclobacteriaceae</taxon>
        <taxon>Algoriphagus</taxon>
    </lineage>
</organism>
<protein>
    <submittedName>
        <fullName evidence="2">DUF4382 domain-containing protein</fullName>
    </submittedName>
</protein>
<dbReference type="SUPFAM" id="SSF49452">
    <property type="entry name" value="Starch-binding domain-like"/>
    <property type="match status" value="1"/>
</dbReference>
<dbReference type="AlphaFoldDB" id="A0A418PW68"/>